<evidence type="ECO:0000256" key="1">
    <source>
        <dbReference type="ARBA" id="ARBA00023268"/>
    </source>
</evidence>
<reference evidence="3" key="1">
    <citation type="submission" date="2020-06" db="EMBL/GenBank/DDBJ databases">
        <authorList>
            <person name="Li T."/>
            <person name="Hu X."/>
            <person name="Zhang T."/>
            <person name="Song X."/>
            <person name="Zhang H."/>
            <person name="Dai N."/>
            <person name="Sheng W."/>
            <person name="Hou X."/>
            <person name="Wei L."/>
        </authorList>
    </citation>
    <scope>NUCLEOTIDE SEQUENCE</scope>
    <source>
        <strain evidence="3">K16</strain>
        <tissue evidence="3">Leaf</tissue>
    </source>
</reference>
<dbReference type="FunFam" id="3.30.70.270:FF:000020">
    <property type="entry name" value="Transposon Tf2-6 polyprotein-like Protein"/>
    <property type="match status" value="1"/>
</dbReference>
<dbReference type="GO" id="GO:0003824">
    <property type="term" value="F:catalytic activity"/>
    <property type="evidence" value="ECO:0007669"/>
    <property type="project" value="UniProtKB-KW"/>
</dbReference>
<dbReference type="EMBL" id="JACGWL010000005">
    <property type="protein sequence ID" value="KAK4403084.1"/>
    <property type="molecule type" value="Genomic_DNA"/>
</dbReference>
<dbReference type="Gene3D" id="3.30.70.270">
    <property type="match status" value="1"/>
</dbReference>
<gene>
    <name evidence="3" type="ORF">Sango_1049100</name>
</gene>
<comment type="caution">
    <text evidence="3">The sequence shown here is derived from an EMBL/GenBank/DDBJ whole genome shotgun (WGS) entry which is preliminary data.</text>
</comment>
<name>A0AAE2BZ51_9LAMI</name>
<evidence type="ECO:0000313" key="3">
    <source>
        <dbReference type="EMBL" id="KAK4403084.1"/>
    </source>
</evidence>
<dbReference type="InterPro" id="IPR043128">
    <property type="entry name" value="Rev_trsase/Diguanyl_cyclase"/>
</dbReference>
<dbReference type="InterPro" id="IPR043502">
    <property type="entry name" value="DNA/RNA_pol_sf"/>
</dbReference>
<keyword evidence="1" id="KW-0511">Multifunctional enzyme</keyword>
<dbReference type="PANTHER" id="PTHR37984">
    <property type="entry name" value="PROTEIN CBG26694"/>
    <property type="match status" value="1"/>
</dbReference>
<sequence>MLELPTRETVKDLRGFLGLTSYYRRFIHRCGKIAKPLTELLKKNASQRTEEMEKGFEKLKRAMSKSPILKLLDLNKEFIVETDASGTSIGAKYNSTKGTRSYHQTTIYMPECLTRKGKLLPLPILERTWEDISMDFINGLPPSLGNDTVLALVDCLNKLLKENLPRLKIAKTQADKRRSERICNGLNRNNNHLITHTLLKWFNAPIEDSTLENLHDIQSSSRIMGRLRARFGESNGPMIYQIQRKIASVSQGSMQILTMQAKAQDYRKCTDATYKTFQKKKGQPDKQGGNIGHLKETCFEIHRSSAKWYNALMGKKETQHVPPEPLERLCYRIATLEVFYLG</sequence>
<organism evidence="3 4">
    <name type="scientific">Sesamum angolense</name>
    <dbReference type="NCBI Taxonomy" id="2727404"/>
    <lineage>
        <taxon>Eukaryota</taxon>
        <taxon>Viridiplantae</taxon>
        <taxon>Streptophyta</taxon>
        <taxon>Embryophyta</taxon>
        <taxon>Tracheophyta</taxon>
        <taxon>Spermatophyta</taxon>
        <taxon>Magnoliopsida</taxon>
        <taxon>eudicotyledons</taxon>
        <taxon>Gunneridae</taxon>
        <taxon>Pentapetalae</taxon>
        <taxon>asterids</taxon>
        <taxon>lamiids</taxon>
        <taxon>Lamiales</taxon>
        <taxon>Pedaliaceae</taxon>
        <taxon>Sesamum</taxon>
    </lineage>
</organism>
<dbReference type="PANTHER" id="PTHR37984:SF5">
    <property type="entry name" value="PROTEIN NYNRIN-LIKE"/>
    <property type="match status" value="1"/>
</dbReference>
<dbReference type="InterPro" id="IPR041577">
    <property type="entry name" value="RT_RNaseH_2"/>
</dbReference>
<dbReference type="Pfam" id="PF17919">
    <property type="entry name" value="RT_RNaseH_2"/>
    <property type="match status" value="1"/>
</dbReference>
<evidence type="ECO:0000313" key="4">
    <source>
        <dbReference type="Proteomes" id="UP001289374"/>
    </source>
</evidence>
<dbReference type="SUPFAM" id="SSF56672">
    <property type="entry name" value="DNA/RNA polymerases"/>
    <property type="match status" value="1"/>
</dbReference>
<keyword evidence="4" id="KW-1185">Reference proteome</keyword>
<proteinExistence type="predicted"/>
<dbReference type="AlphaFoldDB" id="A0AAE2BZ51"/>
<accession>A0AAE2BZ51</accession>
<evidence type="ECO:0000259" key="2">
    <source>
        <dbReference type="Pfam" id="PF17919"/>
    </source>
</evidence>
<feature type="domain" description="Reverse transcriptase/retrotransposon-derived protein RNase H-like" evidence="2">
    <location>
        <begin position="49"/>
        <end position="104"/>
    </location>
</feature>
<reference evidence="3" key="2">
    <citation type="journal article" date="2024" name="Plant">
        <title>Genomic evolution and insights into agronomic trait innovations of Sesamum species.</title>
        <authorList>
            <person name="Miao H."/>
            <person name="Wang L."/>
            <person name="Qu L."/>
            <person name="Liu H."/>
            <person name="Sun Y."/>
            <person name="Le M."/>
            <person name="Wang Q."/>
            <person name="Wei S."/>
            <person name="Zheng Y."/>
            <person name="Lin W."/>
            <person name="Duan Y."/>
            <person name="Cao H."/>
            <person name="Xiong S."/>
            <person name="Wang X."/>
            <person name="Wei L."/>
            <person name="Li C."/>
            <person name="Ma Q."/>
            <person name="Ju M."/>
            <person name="Zhao R."/>
            <person name="Li G."/>
            <person name="Mu C."/>
            <person name="Tian Q."/>
            <person name="Mei H."/>
            <person name="Zhang T."/>
            <person name="Gao T."/>
            <person name="Zhang H."/>
        </authorList>
    </citation>
    <scope>NUCLEOTIDE SEQUENCE</scope>
    <source>
        <strain evidence="3">K16</strain>
    </source>
</reference>
<dbReference type="Proteomes" id="UP001289374">
    <property type="component" value="Unassembled WGS sequence"/>
</dbReference>
<dbReference type="InterPro" id="IPR050951">
    <property type="entry name" value="Retrovirus_Pol_polyprotein"/>
</dbReference>
<protein>
    <submittedName>
        <fullName evidence="3">Retrovirus-related Pol polyprotein from transposon</fullName>
    </submittedName>
</protein>